<evidence type="ECO:0000256" key="2">
    <source>
        <dbReference type="ARBA" id="ARBA00023445"/>
    </source>
</evidence>
<dbReference type="SUPFAM" id="SSF51735">
    <property type="entry name" value="NAD(P)-binding Rossmann-fold domains"/>
    <property type="match status" value="1"/>
</dbReference>
<name>A0A1T4R5X0_9HYPH</name>
<keyword evidence="1" id="KW-0560">Oxidoreductase</keyword>
<dbReference type="InterPro" id="IPR036291">
    <property type="entry name" value="NAD(P)-bd_dom_sf"/>
</dbReference>
<evidence type="ECO:0000313" key="5">
    <source>
        <dbReference type="Proteomes" id="UP000190135"/>
    </source>
</evidence>
<dbReference type="EMBL" id="FUXL01000006">
    <property type="protein sequence ID" value="SKA11297.1"/>
    <property type="molecule type" value="Genomic_DNA"/>
</dbReference>
<evidence type="ECO:0000256" key="1">
    <source>
        <dbReference type="ARBA" id="ARBA00023002"/>
    </source>
</evidence>
<dbReference type="PANTHER" id="PTHR10366:SF564">
    <property type="entry name" value="STEROL-4-ALPHA-CARBOXYLATE 3-DEHYDROGENASE, DECARBOXYLATING"/>
    <property type="match status" value="1"/>
</dbReference>
<dbReference type="GO" id="GO:0016616">
    <property type="term" value="F:oxidoreductase activity, acting on the CH-OH group of donors, NAD or NADP as acceptor"/>
    <property type="evidence" value="ECO:0007669"/>
    <property type="project" value="TreeGrafter"/>
</dbReference>
<evidence type="ECO:0000259" key="3">
    <source>
        <dbReference type="Pfam" id="PF01370"/>
    </source>
</evidence>
<dbReference type="InterPro" id="IPR001509">
    <property type="entry name" value="Epimerase_deHydtase"/>
</dbReference>
<keyword evidence="5" id="KW-1185">Reference proteome</keyword>
<dbReference type="OrthoDB" id="9778052at2"/>
<protein>
    <submittedName>
        <fullName evidence="4">Dihydroflavonol-4-reductase</fullName>
    </submittedName>
</protein>
<dbReference type="STRING" id="1365950.SAMN05428963_10645"/>
<proteinExistence type="inferred from homology"/>
<comment type="similarity">
    <text evidence="2">Belongs to the NAD(P)-dependent epimerase/dehydratase family. Dihydroflavonol-4-reductase subfamily.</text>
</comment>
<dbReference type="AlphaFoldDB" id="A0A1T4R5X0"/>
<dbReference type="Proteomes" id="UP000190135">
    <property type="component" value="Unassembled WGS sequence"/>
</dbReference>
<dbReference type="Gene3D" id="3.40.50.720">
    <property type="entry name" value="NAD(P)-binding Rossmann-like Domain"/>
    <property type="match status" value="1"/>
</dbReference>
<sequence>MSQDIVLVTGGTGFLAKHIVVGLISGCFSVRATVRSGAKAQELTETVAAADGDVSRLQIIEADLTRDHGWRNAATGCRFVLHTASPFPVLQPKSREALVPVARGGAIRVMEAARAAGVERVVMTSSIAAMSYGHRPPLDRPVTESDFSNVDGPGISPYAVSKTLAEVGAREALAGSATQFVSINPVVILGPALDSHCAASLELIRLMMRGRMPFVPRISVGIVDVRDVAAAHVAAMTAPGADGRRFILAAGSFSLGEIASVVGTEYPDLRKRLPRVTLPDVLVKGAAIFSRQLRHVVPELGGRRDYDTGPTRQVLGISARPGEEAISATACSLRSFGLG</sequence>
<dbReference type="RefSeq" id="WP_078708302.1">
    <property type="nucleotide sequence ID" value="NZ_FUXL01000006.1"/>
</dbReference>
<feature type="domain" description="NAD-dependent epimerase/dehydratase" evidence="3">
    <location>
        <begin position="6"/>
        <end position="243"/>
    </location>
</feature>
<evidence type="ECO:0000313" key="4">
    <source>
        <dbReference type="EMBL" id="SKA11297.1"/>
    </source>
</evidence>
<accession>A0A1T4R5X0</accession>
<dbReference type="InterPro" id="IPR050425">
    <property type="entry name" value="NAD(P)_dehydrat-like"/>
</dbReference>
<gene>
    <name evidence="4" type="ORF">SAMN05428963_10645</name>
</gene>
<dbReference type="Pfam" id="PF01370">
    <property type="entry name" value="Epimerase"/>
    <property type="match status" value="1"/>
</dbReference>
<organism evidence="4 5">
    <name type="scientific">Consotaella salsifontis</name>
    <dbReference type="NCBI Taxonomy" id="1365950"/>
    <lineage>
        <taxon>Bacteria</taxon>
        <taxon>Pseudomonadati</taxon>
        <taxon>Pseudomonadota</taxon>
        <taxon>Alphaproteobacteria</taxon>
        <taxon>Hyphomicrobiales</taxon>
        <taxon>Aurantimonadaceae</taxon>
        <taxon>Consotaella</taxon>
    </lineage>
</organism>
<reference evidence="4 5" key="1">
    <citation type="submission" date="2017-02" db="EMBL/GenBank/DDBJ databases">
        <authorList>
            <person name="Peterson S.W."/>
        </authorList>
    </citation>
    <scope>NUCLEOTIDE SEQUENCE [LARGE SCALE GENOMIC DNA]</scope>
    <source>
        <strain evidence="4 5">USBA 369</strain>
    </source>
</reference>
<dbReference type="PANTHER" id="PTHR10366">
    <property type="entry name" value="NAD DEPENDENT EPIMERASE/DEHYDRATASE"/>
    <property type="match status" value="1"/>
</dbReference>